<proteinExistence type="predicted"/>
<dbReference type="OrthoDB" id="5273928at2759"/>
<organism evidence="2 3">
    <name type="scientific">Penicillium steckii</name>
    <dbReference type="NCBI Taxonomy" id="303698"/>
    <lineage>
        <taxon>Eukaryota</taxon>
        <taxon>Fungi</taxon>
        <taxon>Dikarya</taxon>
        <taxon>Ascomycota</taxon>
        <taxon>Pezizomycotina</taxon>
        <taxon>Eurotiomycetes</taxon>
        <taxon>Eurotiomycetidae</taxon>
        <taxon>Eurotiales</taxon>
        <taxon>Aspergillaceae</taxon>
        <taxon>Penicillium</taxon>
    </lineage>
</organism>
<protein>
    <submittedName>
        <fullName evidence="2">Uncharacterized protein</fullName>
    </submittedName>
</protein>
<reference evidence="3" key="1">
    <citation type="journal article" date="2017" name="Nat. Microbiol.">
        <title>Global analysis of biosynthetic gene clusters reveals vast potential of secondary metabolite production in Penicillium species.</title>
        <authorList>
            <person name="Nielsen J.C."/>
            <person name="Grijseels S."/>
            <person name="Prigent S."/>
            <person name="Ji B."/>
            <person name="Dainat J."/>
            <person name="Nielsen K.F."/>
            <person name="Frisvad J.C."/>
            <person name="Workman M."/>
            <person name="Nielsen J."/>
        </authorList>
    </citation>
    <scope>NUCLEOTIDE SEQUENCE [LARGE SCALE GENOMIC DNA]</scope>
    <source>
        <strain evidence="3">IBT 24891</strain>
    </source>
</reference>
<evidence type="ECO:0000313" key="3">
    <source>
        <dbReference type="Proteomes" id="UP000191285"/>
    </source>
</evidence>
<comment type="caution">
    <text evidence="2">The sequence shown here is derived from an EMBL/GenBank/DDBJ whole genome shotgun (WGS) entry which is preliminary data.</text>
</comment>
<dbReference type="SUPFAM" id="SSF52047">
    <property type="entry name" value="RNI-like"/>
    <property type="match status" value="1"/>
</dbReference>
<keyword evidence="3" id="KW-1185">Reference proteome</keyword>
<evidence type="ECO:0000256" key="1">
    <source>
        <dbReference type="SAM" id="MobiDB-lite"/>
    </source>
</evidence>
<gene>
    <name evidence="2" type="ORF">PENSTE_c028G06850</name>
</gene>
<accession>A0A1V6SPI5</accession>
<dbReference type="Proteomes" id="UP000191285">
    <property type="component" value="Unassembled WGS sequence"/>
</dbReference>
<dbReference type="AlphaFoldDB" id="A0A1V6SPI5"/>
<feature type="region of interest" description="Disordered" evidence="1">
    <location>
        <begin position="348"/>
        <end position="377"/>
    </location>
</feature>
<sequence>MSIILHSSGPQSNFKKGAHWYHESPFLPFCWEERHELGAPSLKHAARQKSLEDQSALKPEMFENIPWPIALELWEYLGHCKKQTLFMWKIMAASYPCEFRKASRYYCLWTARPMEPLKGYIDVMSSEECHWRAVLSLSTGYATVEDLVSIGNLKNLVALELSKTPWQPSKYSPDTHQPANEIENGVIHTWVDWAKTTGSLQHLRVLRFYNQALIKPSILQLLTELPNLQLIVIYQCQNFSHEFSRAKKPYSGQFEMQGWNVLRLDWALENTTEEEQAMQPLGPLLDVYRSTFNNRGSFSSTENQTHSSAFERDVPIMEFGLPASDHSDRTVEIRAQYASKSIAILTRAPISNKKRQTPPQGNSNKSGKRIMKDKGARDMTDLLSDFL</sequence>
<evidence type="ECO:0000313" key="2">
    <source>
        <dbReference type="EMBL" id="OQE15473.1"/>
    </source>
</evidence>
<name>A0A1V6SPI5_9EURO</name>
<dbReference type="EMBL" id="MLKD01000028">
    <property type="protein sequence ID" value="OQE15473.1"/>
    <property type="molecule type" value="Genomic_DNA"/>
</dbReference>